<feature type="transmembrane region" description="Helical" evidence="2">
    <location>
        <begin position="494"/>
        <end position="511"/>
    </location>
</feature>
<feature type="region of interest" description="Disordered" evidence="1">
    <location>
        <begin position="189"/>
        <end position="215"/>
    </location>
</feature>
<evidence type="ECO:0000256" key="2">
    <source>
        <dbReference type="SAM" id="Phobius"/>
    </source>
</evidence>
<feature type="transmembrane region" description="Helical" evidence="2">
    <location>
        <begin position="631"/>
        <end position="653"/>
    </location>
</feature>
<evidence type="ECO:0000256" key="1">
    <source>
        <dbReference type="SAM" id="MobiDB-lite"/>
    </source>
</evidence>
<keyword evidence="2" id="KW-0472">Membrane</keyword>
<organism evidence="3 4">
    <name type="scientific">Arthrobotrys musiformis</name>
    <dbReference type="NCBI Taxonomy" id="47236"/>
    <lineage>
        <taxon>Eukaryota</taxon>
        <taxon>Fungi</taxon>
        <taxon>Dikarya</taxon>
        <taxon>Ascomycota</taxon>
        <taxon>Pezizomycotina</taxon>
        <taxon>Orbiliomycetes</taxon>
        <taxon>Orbiliales</taxon>
        <taxon>Orbiliaceae</taxon>
        <taxon>Arthrobotrys</taxon>
    </lineage>
</organism>
<dbReference type="Proteomes" id="UP001370758">
    <property type="component" value="Unassembled WGS sequence"/>
</dbReference>
<reference evidence="3 4" key="1">
    <citation type="submission" date="2023-08" db="EMBL/GenBank/DDBJ databases">
        <authorList>
            <person name="Palmer J.M."/>
        </authorList>
    </citation>
    <scope>NUCLEOTIDE SEQUENCE [LARGE SCALE GENOMIC DNA]</scope>
    <source>
        <strain evidence="3 4">TWF481</strain>
    </source>
</reference>
<feature type="region of interest" description="Disordered" evidence="1">
    <location>
        <begin position="329"/>
        <end position="361"/>
    </location>
</feature>
<proteinExistence type="predicted"/>
<dbReference type="PANTHER" id="PTHR35043">
    <property type="entry name" value="TRANSCRIPTION FACTOR DOMAIN-CONTAINING PROTEIN"/>
    <property type="match status" value="1"/>
</dbReference>
<keyword evidence="2" id="KW-1133">Transmembrane helix</keyword>
<accession>A0AAV9WWL7</accession>
<comment type="caution">
    <text evidence="3">The sequence shown here is derived from an EMBL/GenBank/DDBJ whole genome shotgun (WGS) entry which is preliminary data.</text>
</comment>
<feature type="compositionally biased region" description="Basic and acidic residues" evidence="1">
    <location>
        <begin position="329"/>
        <end position="339"/>
    </location>
</feature>
<dbReference type="PANTHER" id="PTHR35043:SF7">
    <property type="entry name" value="TRANSCRIPTION FACTOR DOMAIN-CONTAINING PROTEIN"/>
    <property type="match status" value="1"/>
</dbReference>
<protein>
    <submittedName>
        <fullName evidence="3">Uncharacterized protein</fullName>
    </submittedName>
</protein>
<dbReference type="AlphaFoldDB" id="A0AAV9WWL7"/>
<evidence type="ECO:0000313" key="4">
    <source>
        <dbReference type="Proteomes" id="UP001370758"/>
    </source>
</evidence>
<sequence length="679" mass="76064">MTRGRLHAAPAVIIALSGVGYSQASKFTPECTVPPPGTTYVAAPTARSTLSIVWDCLGVLLLCTWSILHLNVPWQMPEPEGFWAGLKQYTTVFFAKARWMALALFFPEILIAKALTEWTAAKGAPARMKRLWRENVPREPDPNALGIVLSNDQRLLLARLRHQEQLCMNWTATHVYMANLGYFVLDTRPENETNSPDDNSLDADTESTGDINKPPNKNEALLQGRYWALNNRQWEKLAIEKRYVDLPDVKEEDLKRLDHRSALITLLAVVQVLGHGARLIVRTVNKLPSTQLEIATLAFAVPSALVYLLYWGRPQGVETIHISKLDFSRLPDPREREPSEPANSRPHAGASRGGIDSDPETHAVADVNSNLAIPAGVGGIDAGSGLESGHVGGANSPLYPHTPKETNKLKLKKLRKDLAKDGNSYILSKNRPFVSLPKQFDLNKYPIPIPNDGILKLRPPNPEPSVSRFEDRLERWRAMFDEFSDEPVFAHWRACIYFGGLTFGGLHLLAWNSTYHTRLEQVLWRVASILVTVLPMFIYSCAEGFISDARRRRRGEAPLWPWPTGSNALFNNLTKKLWRNRRPVGDAEANALENSEVPERGDGASAWIAWTAHRAWIAWMAYSAENIDSDLIFLMTILSLIIPYILARLFLIVEMFLSLAYLPPAAFVDTWAGVAPRWG</sequence>
<feature type="transmembrane region" description="Helical" evidence="2">
    <location>
        <begin position="292"/>
        <end position="311"/>
    </location>
</feature>
<feature type="transmembrane region" description="Helical" evidence="2">
    <location>
        <begin position="48"/>
        <end position="68"/>
    </location>
</feature>
<evidence type="ECO:0000313" key="3">
    <source>
        <dbReference type="EMBL" id="KAK6512551.1"/>
    </source>
</evidence>
<keyword evidence="2" id="KW-0812">Transmembrane</keyword>
<dbReference type="EMBL" id="JAVHJL010000001">
    <property type="protein sequence ID" value="KAK6512551.1"/>
    <property type="molecule type" value="Genomic_DNA"/>
</dbReference>
<feature type="transmembrane region" description="Helical" evidence="2">
    <location>
        <begin position="523"/>
        <end position="546"/>
    </location>
</feature>
<keyword evidence="4" id="KW-1185">Reference proteome</keyword>
<gene>
    <name evidence="3" type="ORF">TWF481_001436</name>
</gene>
<name>A0AAV9WWL7_9PEZI</name>
<feature type="transmembrane region" description="Helical" evidence="2">
    <location>
        <begin position="262"/>
        <end position="280"/>
    </location>
</feature>